<evidence type="ECO:0000313" key="2">
    <source>
        <dbReference type="Proteomes" id="UP000267096"/>
    </source>
</evidence>
<dbReference type="SUPFAM" id="SSF63748">
    <property type="entry name" value="Tudor/PWWP/MBT"/>
    <property type="match status" value="1"/>
</dbReference>
<protein>
    <submittedName>
        <fullName evidence="3">SERPIN domain-containing protein</fullName>
    </submittedName>
</protein>
<accession>A0A0M3KH82</accession>
<name>A0A0M3KH82_ANISI</name>
<evidence type="ECO:0000313" key="1">
    <source>
        <dbReference type="EMBL" id="VDK71655.1"/>
    </source>
</evidence>
<reference evidence="3" key="1">
    <citation type="submission" date="2017-02" db="UniProtKB">
        <authorList>
            <consortium name="WormBaseParasite"/>
        </authorList>
    </citation>
    <scope>IDENTIFICATION</scope>
</reference>
<reference evidence="1 2" key="2">
    <citation type="submission" date="2018-11" db="EMBL/GenBank/DDBJ databases">
        <authorList>
            <consortium name="Pathogen Informatics"/>
        </authorList>
    </citation>
    <scope>NUCLEOTIDE SEQUENCE [LARGE SCALE GENOMIC DNA]</scope>
</reference>
<sequence length="121" mass="13772">MVRFRSVVLSSSSQPNVVKGSYQWNDYLEKILTKVNESGEGDNRISEYVVPAECFFEAPFVEFARYIVKNLKVEVALEEDTASLLADESISLFWVASVQKVCSQLLMNLWQGYKMKYLGNG</sequence>
<organism evidence="3">
    <name type="scientific">Anisakis simplex</name>
    <name type="common">Herring worm</name>
    <dbReference type="NCBI Taxonomy" id="6269"/>
    <lineage>
        <taxon>Eukaryota</taxon>
        <taxon>Metazoa</taxon>
        <taxon>Ecdysozoa</taxon>
        <taxon>Nematoda</taxon>
        <taxon>Chromadorea</taxon>
        <taxon>Rhabditida</taxon>
        <taxon>Spirurina</taxon>
        <taxon>Ascaridomorpha</taxon>
        <taxon>Ascaridoidea</taxon>
        <taxon>Anisakidae</taxon>
        <taxon>Anisakis</taxon>
        <taxon>Anisakis simplex complex</taxon>
    </lineage>
</organism>
<gene>
    <name evidence="1" type="ORF">ASIM_LOCUS19728</name>
</gene>
<keyword evidence="2" id="KW-1185">Reference proteome</keyword>
<dbReference type="Gene3D" id="2.30.30.140">
    <property type="match status" value="1"/>
</dbReference>
<evidence type="ECO:0000313" key="3">
    <source>
        <dbReference type="WBParaSite" id="ASIM_0002034701-mRNA-1"/>
    </source>
</evidence>
<dbReference type="AlphaFoldDB" id="A0A0M3KH82"/>
<dbReference type="WBParaSite" id="ASIM_0002034701-mRNA-1">
    <property type="protein sequence ID" value="ASIM_0002034701-mRNA-1"/>
    <property type="gene ID" value="ASIM_0002034701"/>
</dbReference>
<dbReference type="Proteomes" id="UP000267096">
    <property type="component" value="Unassembled WGS sequence"/>
</dbReference>
<dbReference type="EMBL" id="UYRR01037829">
    <property type="protein sequence ID" value="VDK71655.1"/>
    <property type="molecule type" value="Genomic_DNA"/>
</dbReference>
<dbReference type="OrthoDB" id="8188861at2759"/>
<proteinExistence type="predicted"/>